<dbReference type="Proteomes" id="UP000215914">
    <property type="component" value="Unassembled WGS sequence"/>
</dbReference>
<name>A0A9K3NFK7_HELAN</name>
<protein>
    <submittedName>
        <fullName evidence="1">Uncharacterized protein</fullName>
    </submittedName>
</protein>
<accession>A0A9K3NFK7</accession>
<dbReference type="AlphaFoldDB" id="A0A9K3NFK7"/>
<sequence length="50" mass="5989">MAESWLWIMVGKTPPKVVDRSRCEAPMRERELGDTYLLLKLRWMNWGPKI</sequence>
<keyword evidence="2" id="KW-1185">Reference proteome</keyword>
<dbReference type="Gramene" id="mRNA:HanXRQr2_Chr07g0295761">
    <property type="protein sequence ID" value="mRNA:HanXRQr2_Chr07g0295761"/>
    <property type="gene ID" value="HanXRQr2_Chr07g0295761"/>
</dbReference>
<evidence type="ECO:0000313" key="1">
    <source>
        <dbReference type="EMBL" id="KAF5798682.1"/>
    </source>
</evidence>
<gene>
    <name evidence="1" type="ORF">HanXRQr2_Chr07g0295761</name>
</gene>
<dbReference type="EMBL" id="MNCJ02000322">
    <property type="protein sequence ID" value="KAF5798682.1"/>
    <property type="molecule type" value="Genomic_DNA"/>
</dbReference>
<organism evidence="1 2">
    <name type="scientific">Helianthus annuus</name>
    <name type="common">Common sunflower</name>
    <dbReference type="NCBI Taxonomy" id="4232"/>
    <lineage>
        <taxon>Eukaryota</taxon>
        <taxon>Viridiplantae</taxon>
        <taxon>Streptophyta</taxon>
        <taxon>Embryophyta</taxon>
        <taxon>Tracheophyta</taxon>
        <taxon>Spermatophyta</taxon>
        <taxon>Magnoliopsida</taxon>
        <taxon>eudicotyledons</taxon>
        <taxon>Gunneridae</taxon>
        <taxon>Pentapetalae</taxon>
        <taxon>asterids</taxon>
        <taxon>campanulids</taxon>
        <taxon>Asterales</taxon>
        <taxon>Asteraceae</taxon>
        <taxon>Asteroideae</taxon>
        <taxon>Heliantheae alliance</taxon>
        <taxon>Heliantheae</taxon>
        <taxon>Helianthus</taxon>
    </lineage>
</organism>
<proteinExistence type="predicted"/>
<comment type="caution">
    <text evidence="1">The sequence shown here is derived from an EMBL/GenBank/DDBJ whole genome shotgun (WGS) entry which is preliminary data.</text>
</comment>
<reference evidence="1" key="2">
    <citation type="submission" date="2020-06" db="EMBL/GenBank/DDBJ databases">
        <title>Helianthus annuus Genome sequencing and assembly Release 2.</title>
        <authorList>
            <person name="Gouzy J."/>
            <person name="Langlade N."/>
            <person name="Munos S."/>
        </authorList>
    </citation>
    <scope>NUCLEOTIDE SEQUENCE</scope>
    <source>
        <tissue evidence="1">Leaves</tissue>
    </source>
</reference>
<evidence type="ECO:0000313" key="2">
    <source>
        <dbReference type="Proteomes" id="UP000215914"/>
    </source>
</evidence>
<reference evidence="1" key="1">
    <citation type="journal article" date="2017" name="Nature">
        <title>The sunflower genome provides insights into oil metabolism, flowering and Asterid evolution.</title>
        <authorList>
            <person name="Badouin H."/>
            <person name="Gouzy J."/>
            <person name="Grassa C.J."/>
            <person name="Murat F."/>
            <person name="Staton S.E."/>
            <person name="Cottret L."/>
            <person name="Lelandais-Briere C."/>
            <person name="Owens G.L."/>
            <person name="Carrere S."/>
            <person name="Mayjonade B."/>
            <person name="Legrand L."/>
            <person name="Gill N."/>
            <person name="Kane N.C."/>
            <person name="Bowers J.E."/>
            <person name="Hubner S."/>
            <person name="Bellec A."/>
            <person name="Berard A."/>
            <person name="Berges H."/>
            <person name="Blanchet N."/>
            <person name="Boniface M.C."/>
            <person name="Brunel D."/>
            <person name="Catrice O."/>
            <person name="Chaidir N."/>
            <person name="Claudel C."/>
            <person name="Donnadieu C."/>
            <person name="Faraut T."/>
            <person name="Fievet G."/>
            <person name="Helmstetter N."/>
            <person name="King M."/>
            <person name="Knapp S.J."/>
            <person name="Lai Z."/>
            <person name="Le Paslier M.C."/>
            <person name="Lippi Y."/>
            <person name="Lorenzon L."/>
            <person name="Mandel J.R."/>
            <person name="Marage G."/>
            <person name="Marchand G."/>
            <person name="Marquand E."/>
            <person name="Bret-Mestries E."/>
            <person name="Morien E."/>
            <person name="Nambeesan S."/>
            <person name="Nguyen T."/>
            <person name="Pegot-Espagnet P."/>
            <person name="Pouilly N."/>
            <person name="Raftis F."/>
            <person name="Sallet E."/>
            <person name="Schiex T."/>
            <person name="Thomas J."/>
            <person name="Vandecasteele C."/>
            <person name="Vares D."/>
            <person name="Vear F."/>
            <person name="Vautrin S."/>
            <person name="Crespi M."/>
            <person name="Mangin B."/>
            <person name="Burke J.M."/>
            <person name="Salse J."/>
            <person name="Munos S."/>
            <person name="Vincourt P."/>
            <person name="Rieseberg L.H."/>
            <person name="Langlade N.B."/>
        </authorList>
    </citation>
    <scope>NUCLEOTIDE SEQUENCE</scope>
    <source>
        <tissue evidence="1">Leaves</tissue>
    </source>
</reference>